<dbReference type="Ensembl" id="ENSECAT00000042362.3">
    <property type="protein sequence ID" value="ENSECAP00000025462.1"/>
    <property type="gene ID" value="ENSECAG00000022479.4"/>
</dbReference>
<keyword evidence="3 6" id="KW-0812">Transmembrane</keyword>
<feature type="transmembrane region" description="Helical" evidence="6">
    <location>
        <begin position="85"/>
        <end position="112"/>
    </location>
</feature>
<evidence type="ECO:0000313" key="9">
    <source>
        <dbReference type="VGNC" id="VGNC:56798"/>
    </source>
</evidence>
<dbReference type="VGNC" id="VGNC:56798">
    <property type="gene designation" value="TSPAN16"/>
</dbReference>
<keyword evidence="5 6" id="KW-0472">Membrane</keyword>
<comment type="similarity">
    <text evidence="2 6">Belongs to the tetraspanin (TM4SF) family.</text>
</comment>
<evidence type="ECO:0000256" key="6">
    <source>
        <dbReference type="RuleBase" id="RU361218"/>
    </source>
</evidence>
<dbReference type="STRING" id="9796.ENSECAP00000025462"/>
<reference evidence="7" key="3">
    <citation type="submission" date="2025-09" db="UniProtKB">
        <authorList>
            <consortium name="Ensembl"/>
        </authorList>
    </citation>
    <scope>IDENTIFICATION</scope>
    <source>
        <strain evidence="7">Thoroughbred</strain>
    </source>
</reference>
<dbReference type="FunFam" id="1.10.1450.10:FF:000027">
    <property type="entry name" value="Tetraspanin"/>
    <property type="match status" value="1"/>
</dbReference>
<gene>
    <name evidence="7 9" type="primary">TSPAN16</name>
</gene>
<dbReference type="InterPro" id="IPR000301">
    <property type="entry name" value="Tetraspanin_animals"/>
</dbReference>
<dbReference type="GeneTree" id="ENSGT00510000049338"/>
<organism evidence="7 8">
    <name type="scientific">Equus caballus</name>
    <name type="common">Horse</name>
    <dbReference type="NCBI Taxonomy" id="9796"/>
    <lineage>
        <taxon>Eukaryota</taxon>
        <taxon>Metazoa</taxon>
        <taxon>Chordata</taxon>
        <taxon>Craniata</taxon>
        <taxon>Vertebrata</taxon>
        <taxon>Euteleostomi</taxon>
        <taxon>Mammalia</taxon>
        <taxon>Eutheria</taxon>
        <taxon>Laurasiatheria</taxon>
        <taxon>Perissodactyla</taxon>
        <taxon>Equidae</taxon>
        <taxon>Equus</taxon>
    </lineage>
</organism>
<keyword evidence="4 6" id="KW-1133">Transmembrane helix</keyword>
<evidence type="ECO:0000256" key="5">
    <source>
        <dbReference type="ARBA" id="ARBA00023136"/>
    </source>
</evidence>
<dbReference type="Gene3D" id="1.10.1450.10">
    <property type="entry name" value="Tetraspanin"/>
    <property type="match status" value="1"/>
</dbReference>
<proteinExistence type="inferred from homology"/>
<dbReference type="RefSeq" id="XP_023501142.1">
    <property type="nucleotide sequence ID" value="XM_023645374.2"/>
</dbReference>
<evidence type="ECO:0000313" key="8">
    <source>
        <dbReference type="Proteomes" id="UP000002281"/>
    </source>
</evidence>
<evidence type="ECO:0000256" key="4">
    <source>
        <dbReference type="ARBA" id="ARBA00022989"/>
    </source>
</evidence>
<dbReference type="GO" id="GO:0005886">
    <property type="term" value="C:plasma membrane"/>
    <property type="evidence" value="ECO:0000318"/>
    <property type="project" value="GO_Central"/>
</dbReference>
<dbReference type="Bgee" id="ENSECAG00000022479">
    <property type="expression patterns" value="Expressed in testis and 4 other cell types or tissues"/>
</dbReference>
<keyword evidence="8" id="KW-1185">Reference proteome</keyword>
<evidence type="ECO:0000256" key="1">
    <source>
        <dbReference type="ARBA" id="ARBA00004141"/>
    </source>
</evidence>
<dbReference type="CDD" id="cd03156">
    <property type="entry name" value="uroplakin_I_like_LEL"/>
    <property type="match status" value="1"/>
</dbReference>
<dbReference type="InterPro" id="IPR008952">
    <property type="entry name" value="Tetraspanin_EC2_sf"/>
</dbReference>
<comment type="subcellular location">
    <subcellularLocation>
        <location evidence="1 6">Membrane</location>
        <topology evidence="1 6">Multi-pass membrane protein</topology>
    </subcellularLocation>
</comment>
<evidence type="ECO:0000256" key="3">
    <source>
        <dbReference type="ARBA" id="ARBA00022692"/>
    </source>
</evidence>
<dbReference type="PANTHER" id="PTHR19282">
    <property type="entry name" value="TETRASPANIN"/>
    <property type="match status" value="1"/>
</dbReference>
<feature type="transmembrane region" description="Helical" evidence="6">
    <location>
        <begin position="216"/>
        <end position="240"/>
    </location>
</feature>
<dbReference type="Pfam" id="PF00335">
    <property type="entry name" value="Tetraspanin"/>
    <property type="match status" value="1"/>
</dbReference>
<feature type="transmembrane region" description="Helical" evidence="6">
    <location>
        <begin position="57"/>
        <end position="79"/>
    </location>
</feature>
<dbReference type="Proteomes" id="UP000002281">
    <property type="component" value="Chromosome 7"/>
</dbReference>
<dbReference type="SUPFAM" id="SSF48652">
    <property type="entry name" value="Tetraspanin"/>
    <property type="match status" value="1"/>
</dbReference>
<reference evidence="7 8" key="1">
    <citation type="journal article" date="2009" name="Science">
        <title>Genome sequence, comparative analysis, and population genetics of the domestic horse.</title>
        <authorList>
            <consortium name="Broad Institute Genome Sequencing Platform"/>
            <consortium name="Broad Institute Whole Genome Assembly Team"/>
            <person name="Wade C.M."/>
            <person name="Giulotto E."/>
            <person name="Sigurdsson S."/>
            <person name="Zoli M."/>
            <person name="Gnerre S."/>
            <person name="Imsland F."/>
            <person name="Lear T.L."/>
            <person name="Adelson D.L."/>
            <person name="Bailey E."/>
            <person name="Bellone R.R."/>
            <person name="Bloecker H."/>
            <person name="Distl O."/>
            <person name="Edgar R.C."/>
            <person name="Garber M."/>
            <person name="Leeb T."/>
            <person name="Mauceli E."/>
            <person name="MacLeod J.N."/>
            <person name="Penedo M.C.T."/>
            <person name="Raison J.M."/>
            <person name="Sharpe T."/>
            <person name="Vogel J."/>
            <person name="Andersson L."/>
            <person name="Antczak D.F."/>
            <person name="Biagi T."/>
            <person name="Binns M.M."/>
            <person name="Chowdhary B.P."/>
            <person name="Coleman S.J."/>
            <person name="Della Valle G."/>
            <person name="Fryc S."/>
            <person name="Guerin G."/>
            <person name="Hasegawa T."/>
            <person name="Hill E.W."/>
            <person name="Jurka J."/>
            <person name="Kiialainen A."/>
            <person name="Lindgren G."/>
            <person name="Liu J."/>
            <person name="Magnani E."/>
            <person name="Mickelson J.R."/>
            <person name="Murray J."/>
            <person name="Nergadze S.G."/>
            <person name="Onofrio R."/>
            <person name="Pedroni S."/>
            <person name="Piras M.F."/>
            <person name="Raudsepp T."/>
            <person name="Rocchi M."/>
            <person name="Roeed K.H."/>
            <person name="Ryder O.A."/>
            <person name="Searle S."/>
            <person name="Skow L."/>
            <person name="Swinburne J.E."/>
            <person name="Syvaenen A.C."/>
            <person name="Tozaki T."/>
            <person name="Valberg S.J."/>
            <person name="Vaudin M."/>
            <person name="White J.R."/>
            <person name="Zody M.C."/>
            <person name="Lander E.S."/>
            <person name="Lindblad-Toh K."/>
        </authorList>
    </citation>
    <scope>NUCLEOTIDE SEQUENCE [LARGE SCALE GENOMIC DNA]</scope>
    <source>
        <strain evidence="7 8">Thoroughbred</strain>
    </source>
</reference>
<feature type="transmembrane region" description="Helical" evidence="6">
    <location>
        <begin position="16"/>
        <end position="36"/>
    </location>
</feature>
<dbReference type="KEGG" id="ecb:100057224"/>
<protein>
    <recommendedName>
        <fullName evidence="6">Tetraspanin</fullName>
    </recommendedName>
</protein>
<dbReference type="OMA" id="MEWNLVM"/>
<sequence>MAETHPPYSSFKKLSSFFNGITAVSGVVLIGLGFYVKFRGAALTRVLGLSHAHLHHVGYLCLVLGCVTVLLSFTGWYGVTKENRGTLLFCSLFMIFILIMEIGVTSVVLGFLPTVQDMGLEHNVVTLRTNYKGFNEPDDYSTDWNSVMEKLKCCGVKNYTDFSGSSFEMMTGHAYPRSCCKSIQTVACDGHNVSTDIIHQEGCLPKLLEITKTQSFNLSGGSLGAAVIQLPGILATLLLFTKLG</sequence>
<dbReference type="InterPro" id="IPR018499">
    <property type="entry name" value="Tetraspanin/Peripherin"/>
</dbReference>
<dbReference type="PaxDb" id="9796-ENSECAP00000025462"/>
<dbReference type="OrthoDB" id="6134317at2759"/>
<accession>A0A3Q2GX58</accession>
<evidence type="ECO:0000313" key="7">
    <source>
        <dbReference type="Ensembl" id="ENSECAP00000025462.1"/>
    </source>
</evidence>
<reference evidence="7" key="2">
    <citation type="submission" date="2025-08" db="UniProtKB">
        <authorList>
            <consortium name="Ensembl"/>
        </authorList>
    </citation>
    <scope>IDENTIFICATION</scope>
    <source>
        <strain evidence="7">Thoroughbred</strain>
    </source>
</reference>
<dbReference type="InParanoid" id="A0A3Q2GX58"/>
<dbReference type="CTD" id="26526"/>
<dbReference type="AlphaFoldDB" id="A0A3Q2GX58"/>
<dbReference type="GeneID" id="100057224"/>
<name>A0A3Q2GX58_HORSE</name>
<dbReference type="PRINTS" id="PR00259">
    <property type="entry name" value="TMFOUR"/>
</dbReference>
<dbReference type="PIRSF" id="PIRSF002419">
    <property type="entry name" value="Tetraspanin"/>
    <property type="match status" value="1"/>
</dbReference>
<dbReference type="PANTHER" id="PTHR19282:SF455">
    <property type="entry name" value="TETRASPANIN-16"/>
    <property type="match status" value="1"/>
</dbReference>
<evidence type="ECO:0000256" key="2">
    <source>
        <dbReference type="ARBA" id="ARBA00006840"/>
    </source>
</evidence>